<gene>
    <name evidence="3" type="ORF">CPter91_1084</name>
</gene>
<dbReference type="Gene3D" id="3.40.50.1000">
    <property type="entry name" value="HAD superfamily/HAD-like"/>
    <property type="match status" value="1"/>
</dbReference>
<evidence type="ECO:0000313" key="3">
    <source>
        <dbReference type="EMBL" id="AMP03469.1"/>
    </source>
</evidence>
<sequence length="230" mass="25873">MGYLRFLSKLPVPVENRGSGHDKGTVLPHKRIGTIALDADGVLLNFHEAYRQAWQRAFGILPAVLDPQAYWPIDRWEVERLDGDRLAHFRKYFDENFWSTVPAIDGAVDACLRLKDAGYELVCVSAVEQSFQAARLQNLRECGFPIERVIATEGIAEEINPKAAALRELRPLAFVDDYLPYLRGLPADIHAALVLRELNGSPNAGEEVALSHSQHLNLAEFASWWLSKDR</sequence>
<proteinExistence type="inferred from homology"/>
<protein>
    <submittedName>
        <fullName evidence="3">5' nucleotidase, deoxy family protein</fullName>
    </submittedName>
</protein>
<dbReference type="STRING" id="279113.CPter91_1084"/>
<dbReference type="AlphaFoldDB" id="A0A127Q0B0"/>
<dbReference type="Pfam" id="PF06941">
    <property type="entry name" value="NT5C"/>
    <property type="match status" value="1"/>
</dbReference>
<evidence type="ECO:0000313" key="4">
    <source>
        <dbReference type="Proteomes" id="UP000074561"/>
    </source>
</evidence>
<comment type="similarity">
    <text evidence="1">Belongs to the 5'(3')-deoxyribonucleotidase family.</text>
</comment>
<dbReference type="KEGG" id="cpra:CPter91_1084"/>
<dbReference type="InterPro" id="IPR010708">
    <property type="entry name" value="5'(3')-deoxyribonucleotidase"/>
</dbReference>
<feature type="active site" description="Nucleophile" evidence="2">
    <location>
        <position position="38"/>
    </location>
</feature>
<dbReference type="GO" id="GO:0009264">
    <property type="term" value="P:deoxyribonucleotide catabolic process"/>
    <property type="evidence" value="ECO:0007669"/>
    <property type="project" value="InterPro"/>
</dbReference>
<dbReference type="InterPro" id="IPR023214">
    <property type="entry name" value="HAD_sf"/>
</dbReference>
<dbReference type="PATRIC" id="fig|279113.9.peg.1077"/>
<evidence type="ECO:0000256" key="2">
    <source>
        <dbReference type="PIRSR" id="PIRSR610708-1"/>
    </source>
</evidence>
<organism evidence="3 4">
    <name type="scientific">Collimonas pratensis</name>
    <dbReference type="NCBI Taxonomy" id="279113"/>
    <lineage>
        <taxon>Bacteria</taxon>
        <taxon>Pseudomonadati</taxon>
        <taxon>Pseudomonadota</taxon>
        <taxon>Betaproteobacteria</taxon>
        <taxon>Burkholderiales</taxon>
        <taxon>Oxalobacteraceae</taxon>
        <taxon>Collimonas</taxon>
    </lineage>
</organism>
<dbReference type="OrthoDB" id="8794292at2"/>
<feature type="active site" description="Proton donor" evidence="2">
    <location>
        <position position="40"/>
    </location>
</feature>
<dbReference type="SUPFAM" id="SSF56784">
    <property type="entry name" value="HAD-like"/>
    <property type="match status" value="1"/>
</dbReference>
<dbReference type="Proteomes" id="UP000074561">
    <property type="component" value="Chromosome"/>
</dbReference>
<dbReference type="EMBL" id="CP013234">
    <property type="protein sequence ID" value="AMP03469.1"/>
    <property type="molecule type" value="Genomic_DNA"/>
</dbReference>
<reference evidence="3 4" key="1">
    <citation type="submission" date="2015-11" db="EMBL/GenBank/DDBJ databases">
        <title>Exploring the genomic traits of fungus-feeding bacterial genus Collimonas.</title>
        <authorList>
            <person name="Song C."/>
            <person name="Schmidt R."/>
            <person name="de Jager V."/>
            <person name="Krzyzanowska D."/>
            <person name="Jongedijk E."/>
            <person name="Cankar K."/>
            <person name="Beekwilder J."/>
            <person name="van Veen A."/>
            <person name="de Boer W."/>
            <person name="van Veen J.A."/>
            <person name="Garbeva P."/>
        </authorList>
    </citation>
    <scope>NUCLEOTIDE SEQUENCE [LARGE SCALE GENOMIC DNA]</scope>
    <source>
        <strain evidence="3 4">Ter91</strain>
    </source>
</reference>
<dbReference type="RefSeq" id="WP_150119626.1">
    <property type="nucleotide sequence ID" value="NZ_CP013234.1"/>
</dbReference>
<name>A0A127Q0B0_9BURK</name>
<dbReference type="GO" id="GO:0008253">
    <property type="term" value="F:5'-nucleotidase activity"/>
    <property type="evidence" value="ECO:0007669"/>
    <property type="project" value="InterPro"/>
</dbReference>
<dbReference type="InterPro" id="IPR036412">
    <property type="entry name" value="HAD-like_sf"/>
</dbReference>
<accession>A0A127Q0B0</accession>
<evidence type="ECO:0000256" key="1">
    <source>
        <dbReference type="ARBA" id="ARBA00009589"/>
    </source>
</evidence>